<feature type="domain" description="DHFR" evidence="8">
    <location>
        <begin position="13"/>
        <end position="170"/>
    </location>
</feature>
<dbReference type="CDD" id="cd00209">
    <property type="entry name" value="DHFR"/>
    <property type="match status" value="1"/>
</dbReference>
<evidence type="ECO:0000313" key="9">
    <source>
        <dbReference type="EMBL" id="MFD0870984.1"/>
    </source>
</evidence>
<evidence type="ECO:0000256" key="6">
    <source>
        <dbReference type="ARBA" id="ARBA00023002"/>
    </source>
</evidence>
<evidence type="ECO:0000256" key="4">
    <source>
        <dbReference type="ARBA" id="ARBA00022563"/>
    </source>
</evidence>
<dbReference type="PRINTS" id="PR00070">
    <property type="entry name" value="DHFR"/>
</dbReference>
<dbReference type="Pfam" id="PF00186">
    <property type="entry name" value="DHFR_1"/>
    <property type="match status" value="1"/>
</dbReference>
<dbReference type="PANTHER" id="PTHR48069:SF3">
    <property type="entry name" value="DIHYDROFOLATE REDUCTASE"/>
    <property type="match status" value="1"/>
</dbReference>
<dbReference type="RefSeq" id="WP_379289817.1">
    <property type="nucleotide sequence ID" value="NZ_JBHTIU010000069.1"/>
</dbReference>
<dbReference type="InterPro" id="IPR024072">
    <property type="entry name" value="DHFR-like_dom_sf"/>
</dbReference>
<dbReference type="Gene3D" id="3.40.430.10">
    <property type="entry name" value="Dihydrofolate Reductase, subunit A"/>
    <property type="match status" value="1"/>
</dbReference>
<proteinExistence type="inferred from homology"/>
<reference evidence="10" key="1">
    <citation type="journal article" date="2019" name="Int. J. Syst. Evol. Microbiol.">
        <title>The Global Catalogue of Microorganisms (GCM) 10K type strain sequencing project: providing services to taxonomists for standard genome sequencing and annotation.</title>
        <authorList>
            <consortium name="The Broad Institute Genomics Platform"/>
            <consortium name="The Broad Institute Genome Sequencing Center for Infectious Disease"/>
            <person name="Wu L."/>
            <person name="Ma J."/>
        </authorList>
    </citation>
    <scope>NUCLEOTIDE SEQUENCE [LARGE SCALE GENOMIC DNA]</scope>
    <source>
        <strain evidence="10">CCUG 57263</strain>
    </source>
</reference>
<protein>
    <recommendedName>
        <fullName evidence="3 7">Dihydrofolate reductase</fullName>
        <ecNumber evidence="3 7">1.5.1.3</ecNumber>
    </recommendedName>
</protein>
<dbReference type="EMBL" id="JBHTIU010000069">
    <property type="protein sequence ID" value="MFD0870984.1"/>
    <property type="molecule type" value="Genomic_DNA"/>
</dbReference>
<organism evidence="9 10">
    <name type="scientific">Paenibacillus residui</name>
    <dbReference type="NCBI Taxonomy" id="629724"/>
    <lineage>
        <taxon>Bacteria</taxon>
        <taxon>Bacillati</taxon>
        <taxon>Bacillota</taxon>
        <taxon>Bacilli</taxon>
        <taxon>Bacillales</taxon>
        <taxon>Paenibacillaceae</taxon>
        <taxon>Paenibacillus</taxon>
    </lineage>
</organism>
<evidence type="ECO:0000256" key="1">
    <source>
        <dbReference type="ARBA" id="ARBA00004903"/>
    </source>
</evidence>
<dbReference type="PROSITE" id="PS51330">
    <property type="entry name" value="DHFR_2"/>
    <property type="match status" value="1"/>
</dbReference>
<dbReference type="PANTHER" id="PTHR48069">
    <property type="entry name" value="DIHYDROFOLATE REDUCTASE"/>
    <property type="match status" value="1"/>
</dbReference>
<dbReference type="EC" id="1.5.1.3" evidence="3 7"/>
<comment type="function">
    <text evidence="7">Key enzyme in folate metabolism. Catalyzes an essential reaction for de novo glycine and purine synthesis, and for DNA precursor synthesis.</text>
</comment>
<comment type="caution">
    <text evidence="9">The sequence shown here is derived from an EMBL/GenBank/DDBJ whole genome shotgun (WGS) entry which is preliminary data.</text>
</comment>
<gene>
    <name evidence="9" type="ORF">ACFQ03_17740</name>
</gene>
<comment type="catalytic activity">
    <reaction evidence="7">
        <text>(6S)-5,6,7,8-tetrahydrofolate + NADP(+) = 7,8-dihydrofolate + NADPH + H(+)</text>
        <dbReference type="Rhea" id="RHEA:15009"/>
        <dbReference type="ChEBI" id="CHEBI:15378"/>
        <dbReference type="ChEBI" id="CHEBI:57451"/>
        <dbReference type="ChEBI" id="CHEBI:57453"/>
        <dbReference type="ChEBI" id="CHEBI:57783"/>
        <dbReference type="ChEBI" id="CHEBI:58349"/>
        <dbReference type="EC" id="1.5.1.3"/>
    </reaction>
</comment>
<evidence type="ECO:0000259" key="8">
    <source>
        <dbReference type="PROSITE" id="PS51330"/>
    </source>
</evidence>
<dbReference type="InterPro" id="IPR001796">
    <property type="entry name" value="DHFR_dom"/>
</dbReference>
<keyword evidence="5 7" id="KW-0521">NADP</keyword>
<dbReference type="Proteomes" id="UP001597120">
    <property type="component" value="Unassembled WGS sequence"/>
</dbReference>
<dbReference type="GO" id="GO:0004146">
    <property type="term" value="F:dihydrofolate reductase activity"/>
    <property type="evidence" value="ECO:0007669"/>
    <property type="project" value="UniProtKB-EC"/>
</dbReference>
<dbReference type="SUPFAM" id="SSF53597">
    <property type="entry name" value="Dihydrofolate reductase-like"/>
    <property type="match status" value="1"/>
</dbReference>
<dbReference type="InterPro" id="IPR012259">
    <property type="entry name" value="DHFR"/>
</dbReference>
<evidence type="ECO:0000256" key="5">
    <source>
        <dbReference type="ARBA" id="ARBA00022857"/>
    </source>
</evidence>
<comment type="pathway">
    <text evidence="1 7">Cofactor biosynthesis; tetrahydrofolate biosynthesis; 5,6,7,8-tetrahydrofolate from 7,8-dihydrofolate: step 1/1.</text>
</comment>
<comment type="similarity">
    <text evidence="2 7">Belongs to the dihydrofolate reductase family.</text>
</comment>
<keyword evidence="4 7" id="KW-0554">One-carbon metabolism</keyword>
<evidence type="ECO:0000313" key="10">
    <source>
        <dbReference type="Proteomes" id="UP001597120"/>
    </source>
</evidence>
<sequence>MMTKIEKQNTNGAISMVAAMASNRIIGSGNRIPWRLPADMAHFRRTTMGHSILMGRKTFESIGKALDGRRNIVLTSNRQYKAEGCDIVHSVEEALERYGNEELYVIGGAEIYRLFMPYADKLFMTEIDQDFEGDASFPEIDLEEWAVTDCREGEMGEKNKYPHRFVVYERRR</sequence>
<dbReference type="PIRSF" id="PIRSF000194">
    <property type="entry name" value="DHFR"/>
    <property type="match status" value="1"/>
</dbReference>
<name>A0ABW3DEL7_9BACL</name>
<accession>A0ABW3DEL7</accession>
<evidence type="ECO:0000256" key="3">
    <source>
        <dbReference type="ARBA" id="ARBA00012856"/>
    </source>
</evidence>
<keyword evidence="10" id="KW-1185">Reference proteome</keyword>
<evidence type="ECO:0000256" key="2">
    <source>
        <dbReference type="ARBA" id="ARBA00009539"/>
    </source>
</evidence>
<keyword evidence="6 7" id="KW-0560">Oxidoreductase</keyword>
<evidence type="ECO:0000256" key="7">
    <source>
        <dbReference type="PIRNR" id="PIRNR000194"/>
    </source>
</evidence>